<comment type="caution">
    <text evidence="5">The sequence shown here is derived from an EMBL/GenBank/DDBJ whole genome shotgun (WGS) entry which is preliminary data.</text>
</comment>
<comment type="caution">
    <text evidence="4">Lacks conserved residue(s) required for the propagation of feature annotation.</text>
</comment>
<dbReference type="InterPro" id="IPR029062">
    <property type="entry name" value="Class_I_gatase-like"/>
</dbReference>
<dbReference type="Proteomes" id="UP000005583">
    <property type="component" value="Unassembled WGS sequence"/>
</dbReference>
<dbReference type="UniPathway" id="UPA00136">
    <property type="reaction ID" value="UER00199"/>
</dbReference>
<evidence type="ECO:0000256" key="1">
    <source>
        <dbReference type="ARBA" id="ARBA00022605"/>
    </source>
</evidence>
<keyword evidence="4" id="KW-0198">Cysteine biosynthesis</keyword>
<feature type="site" description="Important for acyl-CoA specificity" evidence="4">
    <location>
        <position position="64"/>
    </location>
</feature>
<dbReference type="HAMAP" id="MF_00295">
    <property type="entry name" value="MetA_acyltransf"/>
    <property type="match status" value="1"/>
</dbReference>
<evidence type="ECO:0000256" key="2">
    <source>
        <dbReference type="ARBA" id="ARBA00022679"/>
    </source>
</evidence>
<dbReference type="GO" id="GO:0009001">
    <property type="term" value="F:serine O-acetyltransferase activity"/>
    <property type="evidence" value="ECO:0007669"/>
    <property type="project" value="UniProtKB-UniRule"/>
</dbReference>
<dbReference type="PANTHER" id="PTHR20919">
    <property type="entry name" value="HOMOSERINE O-SUCCINYLTRANSFERASE"/>
    <property type="match status" value="1"/>
</dbReference>
<comment type="pathway">
    <text evidence="4">Amino-acid biosynthesis; L-cysteine biosynthesis; L-cysteine from L-serine: step 1/2.</text>
</comment>
<keyword evidence="2 4" id="KW-0808">Transferase</keyword>
<dbReference type="AlphaFoldDB" id="C2EKA6"/>
<protein>
    <recommendedName>
        <fullName evidence="4">Serine O-acetyltransferase</fullName>
        <shortName evidence="4">SAT</shortName>
        <ecNumber evidence="4">2.3.1.30</ecNumber>
    </recommendedName>
</protein>
<feature type="active site" description="Proton acceptor" evidence="4">
    <location>
        <position position="188"/>
    </location>
</feature>
<dbReference type="GO" id="GO:0006535">
    <property type="term" value="P:cysteine biosynthetic process from serine"/>
    <property type="evidence" value="ECO:0007669"/>
    <property type="project" value="UniProtKB-UniRule"/>
</dbReference>
<comment type="function">
    <text evidence="4">Transfers an acetyl group from acetyl-CoA to L-serine, forming acetyl-L-serine.</text>
</comment>
<accession>C2EKA6</accession>
<reference evidence="5 6" key="1">
    <citation type="submission" date="2009-01" db="EMBL/GenBank/DDBJ databases">
        <authorList>
            <person name="Qin X."/>
            <person name="Bachman B."/>
            <person name="Battles P."/>
            <person name="Bell A."/>
            <person name="Bess C."/>
            <person name="Bickham C."/>
            <person name="Chaboub L."/>
            <person name="Chen D."/>
            <person name="Coyle M."/>
            <person name="Deiros D.R."/>
            <person name="Dinh H."/>
            <person name="Forbes L."/>
            <person name="Fowler G."/>
            <person name="Francisco L."/>
            <person name="Fu Q."/>
            <person name="Gubbala S."/>
            <person name="Hale W."/>
            <person name="Han Y."/>
            <person name="Hemphill L."/>
            <person name="Highlander S.K."/>
            <person name="Hirani K."/>
            <person name="Hogues M."/>
            <person name="Jackson L."/>
            <person name="Jakkamsetti A."/>
            <person name="Javaid M."/>
            <person name="Jiang H."/>
            <person name="Korchina V."/>
            <person name="Kovar C."/>
            <person name="Lara F."/>
            <person name="Lee S."/>
            <person name="Mata R."/>
            <person name="Mathew T."/>
            <person name="Moen C."/>
            <person name="Morales K."/>
            <person name="Munidasa M."/>
            <person name="Nazareth L."/>
            <person name="Ngo R."/>
            <person name="Nguyen L."/>
            <person name="Okwuonu G."/>
            <person name="Ongeri F."/>
            <person name="Patil S."/>
            <person name="Petrosino J."/>
            <person name="Pham C."/>
            <person name="Pham P."/>
            <person name="Pu L.-L."/>
            <person name="Puazo M."/>
            <person name="Raj R."/>
            <person name="Reid J."/>
            <person name="Rouhana J."/>
            <person name="Saada N."/>
            <person name="Shang Y."/>
            <person name="Simmons D."/>
            <person name="Thornton R."/>
            <person name="Warren J."/>
            <person name="Weissenberger G."/>
            <person name="Zhang J."/>
            <person name="Zhang L."/>
            <person name="Zhou C."/>
            <person name="Zhu D."/>
            <person name="Muzny D."/>
            <person name="Worley K."/>
            <person name="Gibbs R."/>
        </authorList>
    </citation>
    <scope>NUCLEOTIDE SEQUENCE [LARGE SCALE GENOMIC DNA]</scope>
    <source>
        <strain evidence="5 6">DSM 16047</strain>
    </source>
</reference>
<keyword evidence="6" id="KW-1185">Reference proteome</keyword>
<evidence type="ECO:0000256" key="4">
    <source>
        <dbReference type="HAMAP-Rule" id="MF_00295"/>
    </source>
</evidence>
<dbReference type="GO" id="GO:0008899">
    <property type="term" value="F:homoserine O-succinyltransferase activity"/>
    <property type="evidence" value="ECO:0007669"/>
    <property type="project" value="TreeGrafter"/>
</dbReference>
<dbReference type="OrthoDB" id="9772423at2"/>
<comment type="subcellular location">
    <subcellularLocation>
        <location evidence="4">Cytoplasm</location>
    </subcellularLocation>
</comment>
<keyword evidence="4" id="KW-0963">Cytoplasm</keyword>
<keyword evidence="3 4" id="KW-0012">Acyltransferase</keyword>
<dbReference type="Gene3D" id="3.40.50.880">
    <property type="match status" value="1"/>
</dbReference>
<proteinExistence type="inferred from homology"/>
<feature type="binding site" evidence="4">
    <location>
        <position position="202"/>
    </location>
    <ligand>
        <name>substrate</name>
    </ligand>
</feature>
<name>C2EKA6_9LACO</name>
<feature type="active site" evidence="4">
    <location>
        <position position="190"/>
    </location>
</feature>
<dbReference type="Pfam" id="PF04204">
    <property type="entry name" value="HTS"/>
    <property type="match status" value="1"/>
</dbReference>
<evidence type="ECO:0000313" key="6">
    <source>
        <dbReference type="Proteomes" id="UP000005583"/>
    </source>
</evidence>
<organism evidence="5 6">
    <name type="scientific">Lactobacillus ultunensis DSM 16047</name>
    <dbReference type="NCBI Taxonomy" id="525365"/>
    <lineage>
        <taxon>Bacteria</taxon>
        <taxon>Bacillati</taxon>
        <taxon>Bacillota</taxon>
        <taxon>Bacilli</taxon>
        <taxon>Lactobacillales</taxon>
        <taxon>Lactobacillaceae</taxon>
        <taxon>Lactobacillus</taxon>
    </lineage>
</organism>
<keyword evidence="1 4" id="KW-0028">Amino-acid biosynthesis</keyword>
<dbReference type="PANTHER" id="PTHR20919:SF0">
    <property type="entry name" value="HOMOSERINE O-SUCCINYLTRANSFERASE"/>
    <property type="match status" value="1"/>
</dbReference>
<dbReference type="HOGENOM" id="CLU_057851_0_0_9"/>
<comment type="catalytic activity">
    <reaction evidence="4">
        <text>L-serine + acetyl-CoA = O-acetyl-L-serine + CoA</text>
        <dbReference type="Rhea" id="RHEA:24560"/>
        <dbReference type="ChEBI" id="CHEBI:33384"/>
        <dbReference type="ChEBI" id="CHEBI:57287"/>
        <dbReference type="ChEBI" id="CHEBI:57288"/>
        <dbReference type="ChEBI" id="CHEBI:58340"/>
        <dbReference type="EC" id="2.3.1.30"/>
    </reaction>
</comment>
<dbReference type="STRING" id="525365.HMPREF0548_0102"/>
<dbReference type="eggNOG" id="COG1897">
    <property type="taxonomic scope" value="Bacteria"/>
</dbReference>
<dbReference type="InterPro" id="IPR033752">
    <property type="entry name" value="MetA_family"/>
</dbReference>
<feature type="site" description="Important for substrate specificity" evidence="4">
    <location>
        <position position="144"/>
    </location>
</feature>
<sequence>MHNKMDTQKRFKTVLPKVNLTFFYPRMHYQDRPVPMDVASTSKPLNLNQIRNFDGFIITGAPIDHLDFKNVTYIEEIRCLLQELNKYKVQQLYFCWGAMVAMNYFYGIEKRILPEKIFGIYSHLIIEPHPLLNGLSQGFIAPHARYAEMDKKQIMQNPRLTINSIDDNGHLFMVSAKDKPEQNFIFSHIEYDRNGLRDEYQREIAAHPDRHYKKPENYSLSTPLFQWQDTQKIFFNNWLKEVESNKLVLNK</sequence>
<feature type="active site" description="Acyl-thioester intermediate" evidence="4">
    <location>
        <position position="95"/>
    </location>
</feature>
<comment type="similarity">
    <text evidence="4">Belongs to the MetA family.</text>
</comment>
<feature type="binding site" evidence="4">
    <location>
        <position position="116"/>
    </location>
    <ligand>
        <name>substrate</name>
    </ligand>
</feature>
<gene>
    <name evidence="5" type="primary">metA</name>
    <name evidence="5" type="ORF">HMPREF0548_0102</name>
</gene>
<evidence type="ECO:0000313" key="5">
    <source>
        <dbReference type="EMBL" id="EEJ73121.1"/>
    </source>
</evidence>
<dbReference type="EMBL" id="ACGU01000009">
    <property type="protein sequence ID" value="EEJ73121.1"/>
    <property type="molecule type" value="Genomic_DNA"/>
</dbReference>
<dbReference type="EC" id="2.3.1.30" evidence="4"/>
<dbReference type="GO" id="GO:0005737">
    <property type="term" value="C:cytoplasm"/>
    <property type="evidence" value="ECO:0007669"/>
    <property type="project" value="UniProtKB-SubCell"/>
</dbReference>
<evidence type="ECO:0000256" key="3">
    <source>
        <dbReference type="ARBA" id="ARBA00023315"/>
    </source>
</evidence>
<dbReference type="SUPFAM" id="SSF52317">
    <property type="entry name" value="Class I glutamine amidotransferase-like"/>
    <property type="match status" value="1"/>
</dbReference>